<feature type="coiled-coil region" evidence="5">
    <location>
        <begin position="35"/>
        <end position="65"/>
    </location>
</feature>
<accession>A0A8C5B370</accession>
<keyword evidence="6" id="KW-0732">Signal</keyword>
<keyword evidence="5" id="KW-0175">Coiled coil</keyword>
<reference evidence="7" key="1">
    <citation type="submission" date="2025-08" db="UniProtKB">
        <authorList>
            <consortium name="Ensembl"/>
        </authorList>
    </citation>
    <scope>IDENTIFICATION</scope>
</reference>
<keyword evidence="3" id="KW-0809">Transit peptide</keyword>
<dbReference type="PANTHER" id="PTHR28163:SF1">
    <property type="entry name" value="PROTEIN PET117 HOMOLOG, MITOCHONDRIAL"/>
    <property type="match status" value="1"/>
</dbReference>
<keyword evidence="4" id="KW-0496">Mitochondrion</keyword>
<organism evidence="7 8">
    <name type="scientific">Gadus morhua</name>
    <name type="common">Atlantic cod</name>
    <dbReference type="NCBI Taxonomy" id="8049"/>
    <lineage>
        <taxon>Eukaryota</taxon>
        <taxon>Metazoa</taxon>
        <taxon>Chordata</taxon>
        <taxon>Craniata</taxon>
        <taxon>Vertebrata</taxon>
        <taxon>Euteleostomi</taxon>
        <taxon>Actinopterygii</taxon>
        <taxon>Neopterygii</taxon>
        <taxon>Teleostei</taxon>
        <taxon>Neoteleostei</taxon>
        <taxon>Acanthomorphata</taxon>
        <taxon>Zeiogadaria</taxon>
        <taxon>Gadariae</taxon>
        <taxon>Gadiformes</taxon>
        <taxon>Gadoidei</taxon>
        <taxon>Gadidae</taxon>
        <taxon>Gadus</taxon>
    </lineage>
</organism>
<dbReference type="PANTHER" id="PTHR28163">
    <property type="entry name" value="PROTEIN PET117 HOMOLOG, MITOCHONDRIAL"/>
    <property type="match status" value="1"/>
</dbReference>
<evidence type="ECO:0000256" key="4">
    <source>
        <dbReference type="ARBA" id="ARBA00023128"/>
    </source>
</evidence>
<evidence type="ECO:0000256" key="6">
    <source>
        <dbReference type="SAM" id="SignalP"/>
    </source>
</evidence>
<comment type="similarity">
    <text evidence="2">Belongs to the PET117 family.</text>
</comment>
<evidence type="ECO:0000313" key="8">
    <source>
        <dbReference type="Proteomes" id="UP000694546"/>
    </source>
</evidence>
<evidence type="ECO:0000256" key="5">
    <source>
        <dbReference type="SAM" id="Coils"/>
    </source>
</evidence>
<dbReference type="GeneTree" id="ENSGT00520000059926"/>
<dbReference type="GO" id="GO:0005739">
    <property type="term" value="C:mitochondrion"/>
    <property type="evidence" value="ECO:0007669"/>
    <property type="project" value="UniProtKB-SubCell"/>
</dbReference>
<dbReference type="Ensembl" id="ENSGMOT00000062035.1">
    <property type="protein sequence ID" value="ENSGMOP00000038375.1"/>
    <property type="gene ID" value="ENSGMOG00000024053.1"/>
</dbReference>
<evidence type="ECO:0000256" key="3">
    <source>
        <dbReference type="ARBA" id="ARBA00022946"/>
    </source>
</evidence>
<reference evidence="7" key="2">
    <citation type="submission" date="2025-09" db="UniProtKB">
        <authorList>
            <consortium name="Ensembl"/>
        </authorList>
    </citation>
    <scope>IDENTIFICATION</scope>
</reference>
<dbReference type="OMA" id="WDRERLH"/>
<keyword evidence="8" id="KW-1185">Reference proteome</keyword>
<comment type="subcellular location">
    <subcellularLocation>
        <location evidence="1">Mitochondrion</location>
    </subcellularLocation>
</comment>
<dbReference type="GO" id="GO:0033617">
    <property type="term" value="P:mitochondrial respiratory chain complex IV assembly"/>
    <property type="evidence" value="ECO:0007669"/>
    <property type="project" value="TreeGrafter"/>
</dbReference>
<feature type="chain" id="PRO_5033982066" evidence="6">
    <location>
        <begin position="23"/>
        <end position="80"/>
    </location>
</feature>
<dbReference type="InterPro" id="IPR031568">
    <property type="entry name" value="Pet117"/>
</dbReference>
<dbReference type="Pfam" id="PF15786">
    <property type="entry name" value="PET117"/>
    <property type="match status" value="1"/>
</dbReference>
<name>A0A8C5B370_GADMO</name>
<feature type="signal peptide" evidence="6">
    <location>
        <begin position="1"/>
        <end position="22"/>
    </location>
</feature>
<evidence type="ECO:0000256" key="1">
    <source>
        <dbReference type="ARBA" id="ARBA00004173"/>
    </source>
</evidence>
<evidence type="ECO:0000313" key="7">
    <source>
        <dbReference type="Ensembl" id="ENSGMOP00000038375.1"/>
    </source>
</evidence>
<protein>
    <submittedName>
        <fullName evidence="7">PET117 cytochrome c oxidase chaperone</fullName>
    </submittedName>
</protein>
<evidence type="ECO:0000256" key="2">
    <source>
        <dbReference type="ARBA" id="ARBA00008197"/>
    </source>
</evidence>
<dbReference type="Proteomes" id="UP000694546">
    <property type="component" value="Chromosome 3"/>
</dbReference>
<proteinExistence type="inferred from homology"/>
<gene>
    <name evidence="7" type="primary">PET117</name>
</gene>
<dbReference type="AlphaFoldDB" id="A0A8C5B370"/>
<sequence>MSTTSKVVLGVSVILTLSTVAGVHIKQRLDQERLHQGVVRDLERLERKRENLRVLEQQRVLTQQLEAQRTQREQVAIAKG</sequence>